<dbReference type="PANTHER" id="PTHR37318">
    <property type="entry name" value="BSL7504 PROTEIN"/>
    <property type="match status" value="1"/>
</dbReference>
<dbReference type="KEGG" id="pto:PTO0914"/>
<reference evidence="2 4" key="1">
    <citation type="journal article" date="2004" name="Proc. Natl. Acad. Sci. U.S.A.">
        <title>Genome sequence of Picrophilus torridus and its implications for life around pH 0.</title>
        <authorList>
            <person name="Futterer O."/>
            <person name="Angelov A."/>
            <person name="Liesegang H."/>
            <person name="Gottschalk G."/>
            <person name="Schleper C."/>
            <person name="Schepers B."/>
            <person name="Dock C."/>
            <person name="Antranikian G."/>
            <person name="Liebl W."/>
        </authorList>
    </citation>
    <scope>NUCLEOTIDE SEQUENCE [LARGE SCALE GENOMIC DNA]</scope>
    <source>
        <strain evidence="4">ATCC 700027 / DSM 9790 / JCM 10055 / NBRC 100828</strain>
        <strain evidence="2">DSM 9790</strain>
    </source>
</reference>
<organism evidence="2 4">
    <name type="scientific">Picrophilus torridus (strain ATCC 700027 / DSM 9790 / JCM 10055 / NBRC 100828 / KAW 2/3)</name>
    <dbReference type="NCBI Taxonomy" id="1122961"/>
    <lineage>
        <taxon>Archaea</taxon>
        <taxon>Methanobacteriati</taxon>
        <taxon>Thermoplasmatota</taxon>
        <taxon>Thermoplasmata</taxon>
        <taxon>Thermoplasmatales</taxon>
        <taxon>Picrophilaceae</taxon>
        <taxon>Picrophilus</taxon>
    </lineage>
</organism>
<dbReference type="Proteomes" id="UP000192315">
    <property type="component" value="Unassembled WGS sequence"/>
</dbReference>
<dbReference type="InterPro" id="IPR036388">
    <property type="entry name" value="WH-like_DNA-bd_sf"/>
</dbReference>
<protein>
    <submittedName>
        <fullName evidence="2">Conserved hypothetical membrane protein</fullName>
    </submittedName>
    <submittedName>
        <fullName evidence="3">Transcriptional regulator, HxlR family</fullName>
    </submittedName>
</protein>
<dbReference type="EMBL" id="AE017261">
    <property type="protein sequence ID" value="AAT43499.1"/>
    <property type="molecule type" value="Genomic_DNA"/>
</dbReference>
<reference evidence="2" key="2">
    <citation type="submission" date="2004-02" db="EMBL/GenBank/DDBJ databases">
        <authorList>
            <person name="Fuetterer O."/>
            <person name="Angelov A."/>
            <person name="Liesegang H."/>
            <person name="Gottschalk G."/>
            <person name="Schleper C."/>
            <person name="Schepers B."/>
            <person name="Dock C."/>
            <person name="Antranikian G."/>
            <person name="Liebl W."/>
        </authorList>
    </citation>
    <scope>NUCLEOTIDE SEQUENCE</scope>
    <source>
        <strain evidence="2">DSM 9790</strain>
    </source>
</reference>
<dbReference type="Gene3D" id="1.10.10.10">
    <property type="entry name" value="Winged helix-like DNA-binding domain superfamily/Winged helix DNA-binding domain"/>
    <property type="match status" value="1"/>
</dbReference>
<dbReference type="HOGENOM" id="CLU_142189_2_0_2"/>
<dbReference type="SUPFAM" id="SSF46785">
    <property type="entry name" value="Winged helix' DNA-binding domain"/>
    <property type="match status" value="1"/>
</dbReference>
<accession>A0A8G2L6L0</accession>
<dbReference type="OrthoDB" id="57423at2157"/>
<evidence type="ECO:0000313" key="2">
    <source>
        <dbReference type="EMBL" id="AAT43499.1"/>
    </source>
</evidence>
<dbReference type="CDD" id="cd00090">
    <property type="entry name" value="HTH_ARSR"/>
    <property type="match status" value="1"/>
</dbReference>
<dbReference type="InterPro" id="IPR011991">
    <property type="entry name" value="ArsR-like_HTH"/>
</dbReference>
<evidence type="ECO:0000259" key="1">
    <source>
        <dbReference type="Pfam" id="PF13601"/>
    </source>
</evidence>
<dbReference type="InParanoid" id="Q6L0K3"/>
<dbReference type="RefSeq" id="WP_011177715.1">
    <property type="nucleotide sequence ID" value="NC_005877.1"/>
</dbReference>
<evidence type="ECO:0000313" key="5">
    <source>
        <dbReference type="Proteomes" id="UP000192315"/>
    </source>
</evidence>
<dbReference type="InterPro" id="IPR027395">
    <property type="entry name" value="WH_DNA-bd_dom"/>
</dbReference>
<dbReference type="AlphaFoldDB" id="Q6L0K3"/>
<name>Q6L0K3_PICTO</name>
<dbReference type="InterPro" id="IPR036390">
    <property type="entry name" value="WH_DNA-bd_sf"/>
</dbReference>
<accession>Q6L0K3</accession>
<dbReference type="Pfam" id="PF13601">
    <property type="entry name" value="HTH_34"/>
    <property type="match status" value="1"/>
</dbReference>
<evidence type="ECO:0000313" key="4">
    <source>
        <dbReference type="Proteomes" id="UP000000438"/>
    </source>
</evidence>
<dbReference type="EMBL" id="FWYE01000001">
    <property type="protein sequence ID" value="SMD30192.1"/>
    <property type="molecule type" value="Genomic_DNA"/>
</dbReference>
<dbReference type="STRING" id="263820.PTO0914"/>
<dbReference type="eggNOG" id="arCOG00732">
    <property type="taxonomic scope" value="Archaea"/>
</dbReference>
<keyword evidence="5" id="KW-1185">Reference proteome</keyword>
<dbReference type="GeneID" id="2844528"/>
<dbReference type="PANTHER" id="PTHR37318:SF1">
    <property type="entry name" value="BSL7504 PROTEIN"/>
    <property type="match status" value="1"/>
</dbReference>
<sequence length="117" mass="13675">MINLENKRIDEFNNQKRDLVNDFVDLISSRTFKSTLRIAIIVLLGINGPLTFTDLQRSLRIGKGSLKNHLDVLETEDFIKGRNVITLNGPRLVYQITDKGREFYNKYIDLFDRFKLL</sequence>
<feature type="domain" description="Winged helix DNA-binding" evidence="1">
    <location>
        <begin position="36"/>
        <end position="113"/>
    </location>
</feature>
<evidence type="ECO:0000313" key="3">
    <source>
        <dbReference type="EMBL" id="SMD30192.1"/>
    </source>
</evidence>
<dbReference type="Proteomes" id="UP000000438">
    <property type="component" value="Chromosome"/>
</dbReference>
<gene>
    <name evidence="2" type="ordered locus">PTO0914</name>
    <name evidence="3" type="ORF">SAMN02745355_0054</name>
</gene>
<dbReference type="PaxDb" id="263820-PTO0914"/>
<proteinExistence type="predicted"/>
<reference evidence="3 5" key="3">
    <citation type="submission" date="2017-04" db="EMBL/GenBank/DDBJ databases">
        <authorList>
            <person name="Varghese N."/>
            <person name="Submissions S."/>
        </authorList>
    </citation>
    <scope>NUCLEOTIDE SEQUENCE [LARGE SCALE GENOMIC DNA]</scope>
    <source>
        <strain evidence="3 5">DSM 9789</strain>
    </source>
</reference>